<feature type="compositionally biased region" description="Acidic residues" evidence="1">
    <location>
        <begin position="11"/>
        <end position="20"/>
    </location>
</feature>
<evidence type="ECO:0000256" key="1">
    <source>
        <dbReference type="SAM" id="MobiDB-lite"/>
    </source>
</evidence>
<dbReference type="Proteomes" id="UP000288805">
    <property type="component" value="Unassembled WGS sequence"/>
</dbReference>
<feature type="region of interest" description="Disordered" evidence="1">
    <location>
        <begin position="153"/>
        <end position="174"/>
    </location>
</feature>
<gene>
    <name evidence="2" type="ORF">CK203_104387</name>
</gene>
<feature type="compositionally biased region" description="Basic and acidic residues" evidence="1">
    <location>
        <begin position="1"/>
        <end position="10"/>
    </location>
</feature>
<reference evidence="2 3" key="1">
    <citation type="journal article" date="2018" name="PLoS Genet.">
        <title>Population sequencing reveals clonal diversity and ancestral inbreeding in the grapevine cultivar Chardonnay.</title>
        <authorList>
            <person name="Roach M.J."/>
            <person name="Johnson D.L."/>
            <person name="Bohlmann J."/>
            <person name="van Vuuren H.J."/>
            <person name="Jones S.J."/>
            <person name="Pretorius I.S."/>
            <person name="Schmidt S.A."/>
            <person name="Borneman A.R."/>
        </authorList>
    </citation>
    <scope>NUCLEOTIDE SEQUENCE [LARGE SCALE GENOMIC DNA]</scope>
    <source>
        <strain evidence="3">cv. Chardonnay</strain>
        <tissue evidence="2">Leaf</tissue>
    </source>
</reference>
<dbReference type="EMBL" id="QGNW01001331">
    <property type="protein sequence ID" value="RVW45347.1"/>
    <property type="molecule type" value="Genomic_DNA"/>
</dbReference>
<sequence>MVRERVRECESEGEGDDDEVESKRKRKRFGVESKVFEVVVEKRRGKTLLFIVESKRGVSSWVRLGLESVGIFMEGLDQCVKDGKDDKWEKGWKEKGRRYSMVREVNKAGSFIRLGVVDAEEKRFSICIPRGGGGREGWSVMAEAVRNLTTMIDRREEKKEEPTPERVKVEMGKS</sequence>
<comment type="caution">
    <text evidence="2">The sequence shown here is derived from an EMBL/GenBank/DDBJ whole genome shotgun (WGS) entry which is preliminary data.</text>
</comment>
<evidence type="ECO:0000313" key="2">
    <source>
        <dbReference type="EMBL" id="RVW45347.1"/>
    </source>
</evidence>
<organism evidence="2 3">
    <name type="scientific">Vitis vinifera</name>
    <name type="common">Grape</name>
    <dbReference type="NCBI Taxonomy" id="29760"/>
    <lineage>
        <taxon>Eukaryota</taxon>
        <taxon>Viridiplantae</taxon>
        <taxon>Streptophyta</taxon>
        <taxon>Embryophyta</taxon>
        <taxon>Tracheophyta</taxon>
        <taxon>Spermatophyta</taxon>
        <taxon>Magnoliopsida</taxon>
        <taxon>eudicotyledons</taxon>
        <taxon>Gunneridae</taxon>
        <taxon>Pentapetalae</taxon>
        <taxon>rosids</taxon>
        <taxon>Vitales</taxon>
        <taxon>Vitaceae</taxon>
        <taxon>Viteae</taxon>
        <taxon>Vitis</taxon>
    </lineage>
</organism>
<protein>
    <submittedName>
        <fullName evidence="2">Uncharacterized protein</fullName>
    </submittedName>
</protein>
<evidence type="ECO:0000313" key="3">
    <source>
        <dbReference type="Proteomes" id="UP000288805"/>
    </source>
</evidence>
<feature type="region of interest" description="Disordered" evidence="1">
    <location>
        <begin position="1"/>
        <end position="24"/>
    </location>
</feature>
<proteinExistence type="predicted"/>
<dbReference type="AlphaFoldDB" id="A0A438EBX6"/>
<name>A0A438EBX6_VITVI</name>
<accession>A0A438EBX6</accession>